<proteinExistence type="predicted"/>
<organism evidence="3 4">
    <name type="scientific">Rubroshorea leprosula</name>
    <dbReference type="NCBI Taxonomy" id="152421"/>
    <lineage>
        <taxon>Eukaryota</taxon>
        <taxon>Viridiplantae</taxon>
        <taxon>Streptophyta</taxon>
        <taxon>Embryophyta</taxon>
        <taxon>Tracheophyta</taxon>
        <taxon>Spermatophyta</taxon>
        <taxon>Magnoliopsida</taxon>
        <taxon>eudicotyledons</taxon>
        <taxon>Gunneridae</taxon>
        <taxon>Pentapetalae</taxon>
        <taxon>rosids</taxon>
        <taxon>malvids</taxon>
        <taxon>Malvales</taxon>
        <taxon>Dipterocarpaceae</taxon>
        <taxon>Rubroshorea</taxon>
    </lineage>
</organism>
<gene>
    <name evidence="3" type="ORF">SLEP1_g51367</name>
</gene>
<dbReference type="EMBL" id="BPVZ01000177">
    <property type="protein sequence ID" value="GKV44159.1"/>
    <property type="molecule type" value="Genomic_DNA"/>
</dbReference>
<dbReference type="PANTHER" id="PTHR45648:SF180">
    <property type="entry name" value="OS04G0561800 PROTEIN"/>
    <property type="match status" value="1"/>
</dbReference>
<dbReference type="AlphaFoldDB" id="A0AAV5M4G6"/>
<dbReference type="GO" id="GO:0016787">
    <property type="term" value="F:hydrolase activity"/>
    <property type="evidence" value="ECO:0007669"/>
    <property type="project" value="UniProtKB-KW"/>
</dbReference>
<protein>
    <recommendedName>
        <fullName evidence="5">GDSL esterase/lipase</fullName>
    </recommendedName>
</protein>
<evidence type="ECO:0008006" key="5">
    <source>
        <dbReference type="Google" id="ProtNLM"/>
    </source>
</evidence>
<keyword evidence="4" id="KW-1185">Reference proteome</keyword>
<dbReference type="PANTHER" id="PTHR45648">
    <property type="entry name" value="GDSL LIPASE/ACYLHYDROLASE FAMILY PROTEIN (AFU_ORTHOLOGUE AFUA_4G14700)"/>
    <property type="match status" value="1"/>
</dbReference>
<feature type="chain" id="PRO_5043797875" description="GDSL esterase/lipase" evidence="2">
    <location>
        <begin position="29"/>
        <end position="304"/>
    </location>
</feature>
<reference evidence="3 4" key="1">
    <citation type="journal article" date="2021" name="Commun. Biol.">
        <title>The genome of Shorea leprosula (Dipterocarpaceae) highlights the ecological relevance of drought in aseasonal tropical rainforests.</title>
        <authorList>
            <person name="Ng K.K.S."/>
            <person name="Kobayashi M.J."/>
            <person name="Fawcett J.A."/>
            <person name="Hatakeyama M."/>
            <person name="Paape T."/>
            <person name="Ng C.H."/>
            <person name="Ang C.C."/>
            <person name="Tnah L.H."/>
            <person name="Lee C.T."/>
            <person name="Nishiyama T."/>
            <person name="Sese J."/>
            <person name="O'Brien M.J."/>
            <person name="Copetti D."/>
            <person name="Mohd Noor M.I."/>
            <person name="Ong R.C."/>
            <person name="Putra M."/>
            <person name="Sireger I.Z."/>
            <person name="Indrioko S."/>
            <person name="Kosugi Y."/>
            <person name="Izuno A."/>
            <person name="Isagi Y."/>
            <person name="Lee S.L."/>
            <person name="Shimizu K.K."/>
        </authorList>
    </citation>
    <scope>NUCLEOTIDE SEQUENCE [LARGE SCALE GENOMIC DNA]</scope>
    <source>
        <strain evidence="3">214</strain>
    </source>
</reference>
<evidence type="ECO:0000313" key="4">
    <source>
        <dbReference type="Proteomes" id="UP001054252"/>
    </source>
</evidence>
<dbReference type="Proteomes" id="UP001054252">
    <property type="component" value="Unassembled WGS sequence"/>
</dbReference>
<feature type="signal peptide" evidence="2">
    <location>
        <begin position="1"/>
        <end position="28"/>
    </location>
</feature>
<evidence type="ECO:0000256" key="2">
    <source>
        <dbReference type="SAM" id="SignalP"/>
    </source>
</evidence>
<keyword evidence="2" id="KW-0732">Signal</keyword>
<keyword evidence="1" id="KW-0378">Hydrolase</keyword>
<sequence>MTRRSAASYLDIFFWWSLVAMTMLLAQAEKPATYIFGDSAVDDGTNDYVEGCLAMADFLFNGIDLLRLLGYKRSPPPYYYHVVHPSAFKQNILYGVNIKRCTILLPCHSGGAGILNETGQTLYVSFISSVQQFSYVREVITNMTGSEQATSSKAFFLISVGSNHLFDYLNNQTVSPQEFLQTTLTAYQTHGFYNGTDDFLSSFSYAYPDVKYSLGNIFQMTNYIIDDPLAFGKQFLSFSNFPSFYLSVYSLMLMDFPAAKLYRYHPTEAVSELAALTLFGGSVELVKPVNFSQLLQVNGQEIFH</sequence>
<dbReference type="InterPro" id="IPR036514">
    <property type="entry name" value="SGNH_hydro_sf"/>
</dbReference>
<dbReference type="InterPro" id="IPR051058">
    <property type="entry name" value="GDSL_Est/Lipase"/>
</dbReference>
<dbReference type="Gene3D" id="3.40.50.1110">
    <property type="entry name" value="SGNH hydrolase"/>
    <property type="match status" value="1"/>
</dbReference>
<evidence type="ECO:0000313" key="3">
    <source>
        <dbReference type="EMBL" id="GKV44159.1"/>
    </source>
</evidence>
<evidence type="ECO:0000256" key="1">
    <source>
        <dbReference type="ARBA" id="ARBA00022801"/>
    </source>
</evidence>
<accession>A0AAV5M4G6</accession>
<name>A0AAV5M4G6_9ROSI</name>
<comment type="caution">
    <text evidence="3">The sequence shown here is derived from an EMBL/GenBank/DDBJ whole genome shotgun (WGS) entry which is preliminary data.</text>
</comment>